<proteinExistence type="predicted"/>
<reference evidence="1 2" key="1">
    <citation type="journal article" date="2017" name="Nat. Commun.">
        <title>Genome assembly with in vitro proximity ligation data and whole-genome triplication in lettuce.</title>
        <authorList>
            <person name="Reyes-Chin-Wo S."/>
            <person name="Wang Z."/>
            <person name="Yang X."/>
            <person name="Kozik A."/>
            <person name="Arikit S."/>
            <person name="Song C."/>
            <person name="Xia L."/>
            <person name="Froenicke L."/>
            <person name="Lavelle D.O."/>
            <person name="Truco M.J."/>
            <person name="Xia R."/>
            <person name="Zhu S."/>
            <person name="Xu C."/>
            <person name="Xu H."/>
            <person name="Xu X."/>
            <person name="Cox K."/>
            <person name="Korf I."/>
            <person name="Meyers B.C."/>
            <person name="Michelmore R.W."/>
        </authorList>
    </citation>
    <scope>NUCLEOTIDE SEQUENCE [LARGE SCALE GENOMIC DNA]</scope>
    <source>
        <strain evidence="2">cv. Salinas</strain>
        <tissue evidence="1">Seedlings</tissue>
    </source>
</reference>
<dbReference type="Gene3D" id="3.40.50.1000">
    <property type="entry name" value="HAD superfamily/HAD-like"/>
    <property type="match status" value="1"/>
</dbReference>
<evidence type="ECO:0000313" key="2">
    <source>
        <dbReference type="Proteomes" id="UP000235145"/>
    </source>
</evidence>
<gene>
    <name evidence="1" type="ORF">LSAT_V11C300152280</name>
</gene>
<comment type="caution">
    <text evidence="1">The sequence shown here is derived from an EMBL/GenBank/DDBJ whole genome shotgun (WGS) entry which is preliminary data.</text>
</comment>
<organism evidence="1 2">
    <name type="scientific">Lactuca sativa</name>
    <name type="common">Garden lettuce</name>
    <dbReference type="NCBI Taxonomy" id="4236"/>
    <lineage>
        <taxon>Eukaryota</taxon>
        <taxon>Viridiplantae</taxon>
        <taxon>Streptophyta</taxon>
        <taxon>Embryophyta</taxon>
        <taxon>Tracheophyta</taxon>
        <taxon>Spermatophyta</taxon>
        <taxon>Magnoliopsida</taxon>
        <taxon>eudicotyledons</taxon>
        <taxon>Gunneridae</taxon>
        <taxon>Pentapetalae</taxon>
        <taxon>asterids</taxon>
        <taxon>campanulids</taxon>
        <taxon>Asterales</taxon>
        <taxon>Asteraceae</taxon>
        <taxon>Cichorioideae</taxon>
        <taxon>Cichorieae</taxon>
        <taxon>Lactucinae</taxon>
        <taxon>Lactuca</taxon>
    </lineage>
</organism>
<dbReference type="InterPro" id="IPR023214">
    <property type="entry name" value="HAD_sf"/>
</dbReference>
<evidence type="ECO:0000313" key="1">
    <source>
        <dbReference type="EMBL" id="KAJ0217816.1"/>
    </source>
</evidence>
<keyword evidence="2" id="KW-1185">Reference proteome</keyword>
<sequence length="138" mass="15165">MEGVSYELLKLNPKFELFDQELVVVDASTGRRVKNCLIVRYQIIIGAVVVGHDTNVNYEKIQYATLCIRENPRCIFIATNSDITINMIDLQLFGCEGVGCMVVAVCGAAEKELNVIFVLVGIVRGSSGGAYASHLEDY</sequence>
<dbReference type="EMBL" id="NBSK02000003">
    <property type="protein sequence ID" value="KAJ0217816.1"/>
    <property type="molecule type" value="Genomic_DNA"/>
</dbReference>
<accession>A0A9R1W3L8</accession>
<dbReference type="Proteomes" id="UP000235145">
    <property type="component" value="Unassembled WGS sequence"/>
</dbReference>
<dbReference type="PANTHER" id="PTHR19288:SF75">
    <property type="entry name" value="PHOSPHOGLYCOLATE PHOSPHATASE 2"/>
    <property type="match status" value="1"/>
</dbReference>
<dbReference type="InterPro" id="IPR036412">
    <property type="entry name" value="HAD-like_sf"/>
</dbReference>
<dbReference type="SUPFAM" id="SSF56784">
    <property type="entry name" value="HAD-like"/>
    <property type="match status" value="1"/>
</dbReference>
<dbReference type="PANTHER" id="PTHR19288">
    <property type="entry name" value="4-NITROPHENYLPHOSPHATASE-RELATED"/>
    <property type="match status" value="1"/>
</dbReference>
<protein>
    <submittedName>
        <fullName evidence="1">Uncharacterized protein</fullName>
    </submittedName>
</protein>
<dbReference type="AlphaFoldDB" id="A0A9R1W3L8"/>
<name>A0A9R1W3L8_LACSA</name>